<sequence>MAHAAAQAKFRHSSRTVRNYGTWVKAGKRFAKDLADERRRGEGEEDMDPDLLEKAFDNPPNKLLLRVFELYLSQKCLIEHRTPGTGRSIHAAFADHWRHMDGDRYVGDYGYDEATDTVHGCPADSMVIKTLLASFTYRANEDKADGDSGDGTSPTRAHAVAMRAEHLQRIMEWSESQFPSPAANRIPQTTTERAFMAKHLKARAWISSMWKLWARGFETARSQVKHLTLSLVNPDGLQYFEYFLEDRKGYEGKDPCDKETLLSNRFNIYPEPEIPSRDMYAHILRWLDAYQTMLGRPLRPYDYLFPYISRNGTIDTTRLMTHDVMQRLLSEFVVGAGLTDLFTLHSPRRGAAQHHVALAPPLIRYTISEGHQYGGWAPGEKPTTLIKYIIDDIWYHENAVNDLLNPRRQRGQDYSGQCTHPPTVTVEEFRAAHCELLGKYAELMGKQEELMAKLCTSGTNLASLPSQTSIPVPFPASSQSVLVTASMGSTSTSATIMDIMDIDRFPDTSTATPSSSTTPFESANFSRVSNVTNHSPQAYVITHRPVDKGSVDKENQLPPAESVAPKVERKRGKWKVYLDQWYKPNKVSGIAMKDWPREFYSSKEKTANANLRASRYTIAMEWEDCGKDEAEFMMRYPHANNQTMTALVEEIRKRYGRHRRSKNGMPEERALRNMQGSHSDVTAGS</sequence>
<feature type="region of interest" description="Disordered" evidence="2">
    <location>
        <begin position="656"/>
        <end position="685"/>
    </location>
</feature>
<gene>
    <name evidence="3" type="ORF">LshimejAT787_1801800</name>
</gene>
<reference evidence="3" key="1">
    <citation type="submission" date="2022-07" db="EMBL/GenBank/DDBJ databases">
        <title>The genome of Lyophyllum shimeji provides insight into the initial evolution of ectomycorrhizal fungal genome.</title>
        <authorList>
            <person name="Kobayashi Y."/>
            <person name="Shibata T."/>
            <person name="Hirakawa H."/>
            <person name="Shigenobu S."/>
            <person name="Nishiyama T."/>
            <person name="Yamada A."/>
            <person name="Hasebe M."/>
            <person name="Kawaguchi M."/>
        </authorList>
    </citation>
    <scope>NUCLEOTIDE SEQUENCE</scope>
    <source>
        <strain evidence="3">AT787</strain>
    </source>
</reference>
<dbReference type="OrthoDB" id="2976553at2759"/>
<keyword evidence="4" id="KW-1185">Reference proteome</keyword>
<dbReference type="GO" id="GO:0015074">
    <property type="term" value="P:DNA integration"/>
    <property type="evidence" value="ECO:0007669"/>
    <property type="project" value="InterPro"/>
</dbReference>
<dbReference type="GO" id="GO:0003677">
    <property type="term" value="F:DNA binding"/>
    <property type="evidence" value="ECO:0007669"/>
    <property type="project" value="InterPro"/>
</dbReference>
<dbReference type="AlphaFoldDB" id="A0A9P3UTQ4"/>
<protein>
    <submittedName>
        <fullName evidence="3">Uncharacterized protein</fullName>
    </submittedName>
</protein>
<accession>A0A9P3UTQ4</accession>
<proteinExistence type="predicted"/>
<comment type="caution">
    <text evidence="3">The sequence shown here is derived from an EMBL/GenBank/DDBJ whole genome shotgun (WGS) entry which is preliminary data.</text>
</comment>
<dbReference type="EMBL" id="BRPK01000018">
    <property type="protein sequence ID" value="GLB44843.1"/>
    <property type="molecule type" value="Genomic_DNA"/>
</dbReference>
<evidence type="ECO:0000256" key="2">
    <source>
        <dbReference type="SAM" id="MobiDB-lite"/>
    </source>
</evidence>
<dbReference type="SUPFAM" id="SSF56349">
    <property type="entry name" value="DNA breaking-rejoining enzymes"/>
    <property type="match status" value="1"/>
</dbReference>
<dbReference type="Proteomes" id="UP001063166">
    <property type="component" value="Unassembled WGS sequence"/>
</dbReference>
<dbReference type="InterPro" id="IPR013762">
    <property type="entry name" value="Integrase-like_cat_sf"/>
</dbReference>
<keyword evidence="1" id="KW-0233">DNA recombination</keyword>
<feature type="compositionally biased region" description="Polar residues" evidence="2">
    <location>
        <begin position="674"/>
        <end position="685"/>
    </location>
</feature>
<evidence type="ECO:0000313" key="3">
    <source>
        <dbReference type="EMBL" id="GLB44843.1"/>
    </source>
</evidence>
<dbReference type="GO" id="GO:0006310">
    <property type="term" value="P:DNA recombination"/>
    <property type="evidence" value="ECO:0007669"/>
    <property type="project" value="UniProtKB-KW"/>
</dbReference>
<evidence type="ECO:0000256" key="1">
    <source>
        <dbReference type="ARBA" id="ARBA00023172"/>
    </source>
</evidence>
<name>A0A9P3UTQ4_LYOSH</name>
<dbReference type="InterPro" id="IPR011010">
    <property type="entry name" value="DNA_brk_join_enz"/>
</dbReference>
<evidence type="ECO:0000313" key="4">
    <source>
        <dbReference type="Proteomes" id="UP001063166"/>
    </source>
</evidence>
<dbReference type="Gene3D" id="1.10.443.10">
    <property type="entry name" value="Intergrase catalytic core"/>
    <property type="match status" value="1"/>
</dbReference>
<organism evidence="3 4">
    <name type="scientific">Lyophyllum shimeji</name>
    <name type="common">Hon-shimeji</name>
    <name type="synonym">Tricholoma shimeji</name>
    <dbReference type="NCBI Taxonomy" id="47721"/>
    <lineage>
        <taxon>Eukaryota</taxon>
        <taxon>Fungi</taxon>
        <taxon>Dikarya</taxon>
        <taxon>Basidiomycota</taxon>
        <taxon>Agaricomycotina</taxon>
        <taxon>Agaricomycetes</taxon>
        <taxon>Agaricomycetidae</taxon>
        <taxon>Agaricales</taxon>
        <taxon>Tricholomatineae</taxon>
        <taxon>Lyophyllaceae</taxon>
        <taxon>Lyophyllum</taxon>
    </lineage>
</organism>